<dbReference type="STRING" id="1121302.SAMN02745163_00723"/>
<dbReference type="GO" id="GO:0046914">
    <property type="term" value="F:transition metal ion binding"/>
    <property type="evidence" value="ECO:0007669"/>
    <property type="project" value="InterPro"/>
</dbReference>
<gene>
    <name evidence="6" type="ORF">SAMN02745163_00723</name>
</gene>
<organism evidence="6 7">
    <name type="scientific">Clostridium cavendishii DSM 21758</name>
    <dbReference type="NCBI Taxonomy" id="1121302"/>
    <lineage>
        <taxon>Bacteria</taxon>
        <taxon>Bacillati</taxon>
        <taxon>Bacillota</taxon>
        <taxon>Clostridia</taxon>
        <taxon>Eubacteriales</taxon>
        <taxon>Clostridiaceae</taxon>
        <taxon>Clostridium</taxon>
    </lineage>
</organism>
<dbReference type="SUPFAM" id="SSF46785">
    <property type="entry name" value="Winged helix' DNA-binding domain"/>
    <property type="match status" value="1"/>
</dbReference>
<dbReference type="GO" id="GO:0003700">
    <property type="term" value="F:DNA-binding transcription factor activity"/>
    <property type="evidence" value="ECO:0007669"/>
    <property type="project" value="InterPro"/>
</dbReference>
<dbReference type="Proteomes" id="UP000184310">
    <property type="component" value="Unassembled WGS sequence"/>
</dbReference>
<dbReference type="InterPro" id="IPR001367">
    <property type="entry name" value="Fe_dep_repressor"/>
</dbReference>
<dbReference type="PANTHER" id="PTHR33238">
    <property type="entry name" value="IRON (METAL) DEPENDENT REPRESSOR, DTXR FAMILY"/>
    <property type="match status" value="1"/>
</dbReference>
<dbReference type="GO" id="GO:0046983">
    <property type="term" value="F:protein dimerization activity"/>
    <property type="evidence" value="ECO:0007669"/>
    <property type="project" value="InterPro"/>
</dbReference>
<protein>
    <submittedName>
        <fullName evidence="6">Iron (Metal) dependent repressor, DtxR family</fullName>
    </submittedName>
</protein>
<dbReference type="Pfam" id="PF01325">
    <property type="entry name" value="Fe_dep_repress"/>
    <property type="match status" value="1"/>
</dbReference>
<sequence length="119" mass="13544">MYESGENYLETILILKKEIGSVRAIDIAKKLNFSKPSVSRALGILREEKYIDIDSNGYILFTDIGAEKAEAIYERHKILTKFLVKTASISEKVAEEDACKIEHIISDETFKGIKKFIEK</sequence>
<dbReference type="FunFam" id="1.10.60.10:FF:000005">
    <property type="entry name" value="Transcriptional regulator MntR protein"/>
    <property type="match status" value="1"/>
</dbReference>
<dbReference type="GO" id="GO:0003677">
    <property type="term" value="F:DNA binding"/>
    <property type="evidence" value="ECO:0007669"/>
    <property type="project" value="UniProtKB-KW"/>
</dbReference>
<dbReference type="Pfam" id="PF02742">
    <property type="entry name" value="Fe_dep_repr_C"/>
    <property type="match status" value="1"/>
</dbReference>
<dbReference type="Gene3D" id="1.10.60.10">
    <property type="entry name" value="Iron dependent repressor, metal binding and dimerisation domain"/>
    <property type="match status" value="1"/>
</dbReference>
<dbReference type="InterPro" id="IPR036388">
    <property type="entry name" value="WH-like_DNA-bd_sf"/>
</dbReference>
<dbReference type="AlphaFoldDB" id="A0A1M6DH12"/>
<evidence type="ECO:0000256" key="4">
    <source>
        <dbReference type="ARBA" id="ARBA00023163"/>
    </source>
</evidence>
<comment type="similarity">
    <text evidence="1">Belongs to the DtxR/MntR family.</text>
</comment>
<dbReference type="PANTHER" id="PTHR33238:SF7">
    <property type="entry name" value="IRON-DEPENDENT TRANSCRIPTIONAL REGULATOR"/>
    <property type="match status" value="1"/>
</dbReference>
<dbReference type="InterPro" id="IPR022687">
    <property type="entry name" value="HTH_DTXR"/>
</dbReference>
<dbReference type="OrthoDB" id="9794394at2"/>
<evidence type="ECO:0000313" key="7">
    <source>
        <dbReference type="Proteomes" id="UP000184310"/>
    </source>
</evidence>
<evidence type="ECO:0000256" key="2">
    <source>
        <dbReference type="ARBA" id="ARBA00023015"/>
    </source>
</evidence>
<evidence type="ECO:0000256" key="1">
    <source>
        <dbReference type="ARBA" id="ARBA00007871"/>
    </source>
</evidence>
<proteinExistence type="inferred from homology"/>
<accession>A0A1M6DH12</accession>
<evidence type="ECO:0000313" key="6">
    <source>
        <dbReference type="EMBL" id="SHI72329.1"/>
    </source>
</evidence>
<dbReference type="InterPro" id="IPR022689">
    <property type="entry name" value="Iron_dep_repressor"/>
</dbReference>
<dbReference type="RefSeq" id="WP_072985304.1">
    <property type="nucleotide sequence ID" value="NZ_FQZB01000004.1"/>
</dbReference>
<dbReference type="InterPro" id="IPR036390">
    <property type="entry name" value="WH_DNA-bd_sf"/>
</dbReference>
<feature type="domain" description="HTH dtxR-type" evidence="5">
    <location>
        <begin position="1"/>
        <end position="62"/>
    </location>
</feature>
<dbReference type="InterPro" id="IPR050536">
    <property type="entry name" value="DtxR_MntR_Metal-Reg"/>
</dbReference>
<dbReference type="Gene3D" id="1.10.10.10">
    <property type="entry name" value="Winged helix-like DNA-binding domain superfamily/Winged helix DNA-binding domain"/>
    <property type="match status" value="1"/>
</dbReference>
<evidence type="ECO:0000259" key="5">
    <source>
        <dbReference type="PROSITE" id="PS50944"/>
    </source>
</evidence>
<name>A0A1M6DH12_9CLOT</name>
<keyword evidence="2" id="KW-0805">Transcription regulation</keyword>
<keyword evidence="4" id="KW-0804">Transcription</keyword>
<reference evidence="6 7" key="1">
    <citation type="submission" date="2016-11" db="EMBL/GenBank/DDBJ databases">
        <authorList>
            <person name="Jaros S."/>
            <person name="Januszkiewicz K."/>
            <person name="Wedrychowicz H."/>
        </authorList>
    </citation>
    <scope>NUCLEOTIDE SEQUENCE [LARGE SCALE GENOMIC DNA]</scope>
    <source>
        <strain evidence="6 7">DSM 21758</strain>
    </source>
</reference>
<dbReference type="SMART" id="SM00529">
    <property type="entry name" value="HTH_DTXR"/>
    <property type="match status" value="1"/>
</dbReference>
<dbReference type="SUPFAM" id="SSF47979">
    <property type="entry name" value="Iron-dependent repressor protein, dimerization domain"/>
    <property type="match status" value="1"/>
</dbReference>
<keyword evidence="7" id="KW-1185">Reference proteome</keyword>
<evidence type="ECO:0000256" key="3">
    <source>
        <dbReference type="ARBA" id="ARBA00023125"/>
    </source>
</evidence>
<dbReference type="InterPro" id="IPR036421">
    <property type="entry name" value="Fe_dep_repressor_sf"/>
</dbReference>
<dbReference type="EMBL" id="FQZB01000004">
    <property type="protein sequence ID" value="SHI72329.1"/>
    <property type="molecule type" value="Genomic_DNA"/>
</dbReference>
<dbReference type="PROSITE" id="PS50944">
    <property type="entry name" value="HTH_DTXR"/>
    <property type="match status" value="1"/>
</dbReference>
<keyword evidence="3" id="KW-0238">DNA-binding</keyword>